<evidence type="ECO:0000313" key="2">
    <source>
        <dbReference type="EMBL" id="MCP1111590.1"/>
    </source>
</evidence>
<keyword evidence="2" id="KW-0695">RNA-directed DNA polymerase</keyword>
<name>A0ABT1ELM0_9FIRM</name>
<dbReference type="InterPro" id="IPR000477">
    <property type="entry name" value="RT_dom"/>
</dbReference>
<dbReference type="Pfam" id="PF00078">
    <property type="entry name" value="RVT_1"/>
    <property type="match status" value="2"/>
</dbReference>
<gene>
    <name evidence="2" type="ORF">NK118_15195</name>
</gene>
<dbReference type="Pfam" id="PF21368">
    <property type="entry name" value="AI2M-like_HNH"/>
    <property type="match status" value="1"/>
</dbReference>
<dbReference type="GO" id="GO:0003964">
    <property type="term" value="F:RNA-directed DNA polymerase activity"/>
    <property type="evidence" value="ECO:0007669"/>
    <property type="project" value="UniProtKB-KW"/>
</dbReference>
<dbReference type="PROSITE" id="PS50878">
    <property type="entry name" value="RT_POL"/>
    <property type="match status" value="1"/>
</dbReference>
<dbReference type="PANTHER" id="PTHR34047">
    <property type="entry name" value="NUCLEAR INTRON MATURASE 1, MITOCHONDRIAL-RELATED"/>
    <property type="match status" value="1"/>
</dbReference>
<organism evidence="2 3">
    <name type="scientific">Ohessyouella blattaphilus</name>
    <dbReference type="NCBI Taxonomy" id="2949333"/>
    <lineage>
        <taxon>Bacteria</taxon>
        <taxon>Bacillati</taxon>
        <taxon>Bacillota</taxon>
        <taxon>Clostridia</taxon>
        <taxon>Lachnospirales</taxon>
        <taxon>Lachnospiraceae</taxon>
        <taxon>Ohessyouella</taxon>
    </lineage>
</organism>
<comment type="caution">
    <text evidence="2">The sequence shown here is derived from an EMBL/GenBank/DDBJ whole genome shotgun (WGS) entry which is preliminary data.</text>
</comment>
<keyword evidence="2" id="KW-0548">Nucleotidyltransferase</keyword>
<feature type="domain" description="Reverse transcriptase" evidence="1">
    <location>
        <begin position="69"/>
        <end position="368"/>
    </location>
</feature>
<protein>
    <submittedName>
        <fullName evidence="2">Reverse transcriptase domain-containing protein</fullName>
    </submittedName>
</protein>
<dbReference type="PANTHER" id="PTHR34047:SF8">
    <property type="entry name" value="PROTEIN YKFC"/>
    <property type="match status" value="1"/>
</dbReference>
<keyword evidence="3" id="KW-1185">Reference proteome</keyword>
<evidence type="ECO:0000313" key="3">
    <source>
        <dbReference type="Proteomes" id="UP001523565"/>
    </source>
</evidence>
<dbReference type="InterPro" id="IPR049030">
    <property type="entry name" value="AI2M-like_HNH"/>
</dbReference>
<dbReference type="Proteomes" id="UP001523565">
    <property type="component" value="Unassembled WGS sequence"/>
</dbReference>
<dbReference type="InterPro" id="IPR051083">
    <property type="entry name" value="GrpII_Intron_Splice-Mob/Def"/>
</dbReference>
<proteinExistence type="predicted"/>
<dbReference type="CDD" id="cd01651">
    <property type="entry name" value="RT_G2_intron"/>
    <property type="match status" value="1"/>
</dbReference>
<sequence>MRSPEIVLKNLEEKTKDKSYRFERLYRNLYNPEFYLLAYQKIATSEGSMTVGVDGETLDGMSMARITRIIQSVKDHSYQPNPVRRTYIAKKNSNKKRPLGIPSTDDKLIQEVVRMLLEAIYEPNFSDYSHGFRPNRSCHTCLGQIKRMFTGTKWFVEGDIKGCFDNIDHHILIKIIRRRINDESFIELLWKFLRAGYLESWEYNTTYSGTPQGSGVSPLLANVYLSELDIFIEKMKKGFDRQESYRKPQKAYSQIGGLLSYWKKKLKTAKDEANEVEICKAEKRIKELNAKLRVTPCYEALDSNFKKIQYTRYADDFVIGVIGSKADSEEIKKRVGIFLKEELNLELSDEKTKITHSAELIRFLGYDISVSRSKDCMRDKNGNLKRAWYGQIKLYVPKEKWFNKLLDYKAMYIKKCKNGQELWKPTYRGKFINMPDAQIVSQFNAEIRGIYNYYRLAGNVSVLDKFYRIMKASLYKTFGCKYRTTYKHICKKYKRNGEFVVKYKTKGGMKEIMFYHDGFRKNGKPAPDFVDTLPPHRRYPKKNSLINRLQAGECELCGKKTDEIIMHHVRKLKELNGTTLWEQKMLDIRRKSLAVCPDCFKTIKTQV</sequence>
<accession>A0ABT1ELM0</accession>
<dbReference type="InterPro" id="IPR024937">
    <property type="entry name" value="Domain_X"/>
</dbReference>
<dbReference type="SUPFAM" id="SSF56672">
    <property type="entry name" value="DNA/RNA polymerases"/>
    <property type="match status" value="1"/>
</dbReference>
<dbReference type="RefSeq" id="WP_262070447.1">
    <property type="nucleotide sequence ID" value="NZ_JAMXOC010000059.1"/>
</dbReference>
<reference evidence="2 3" key="1">
    <citation type="journal article" date="2022" name="Genome Biol. Evol.">
        <title>Host diet, physiology and behaviors set the stage for Lachnospiraceae cladogenesis.</title>
        <authorList>
            <person name="Vera-Ponce De Leon A."/>
            <person name="Schneider M."/>
            <person name="Jahnes B.C."/>
            <person name="Sadowski V."/>
            <person name="Camuy-Velez L.A."/>
            <person name="Duan J."/>
            <person name="Sabree Z.L."/>
        </authorList>
    </citation>
    <scope>NUCLEOTIDE SEQUENCE [LARGE SCALE GENOMIC DNA]</scope>
    <source>
        <strain evidence="2 3">PAL227</strain>
    </source>
</reference>
<keyword evidence="2" id="KW-0808">Transferase</keyword>
<evidence type="ECO:0000259" key="1">
    <source>
        <dbReference type="PROSITE" id="PS50878"/>
    </source>
</evidence>
<dbReference type="Pfam" id="PF01348">
    <property type="entry name" value="Intron_maturas2"/>
    <property type="match status" value="1"/>
</dbReference>
<dbReference type="EMBL" id="JAMZFV010000059">
    <property type="protein sequence ID" value="MCP1111590.1"/>
    <property type="molecule type" value="Genomic_DNA"/>
</dbReference>
<dbReference type="InterPro" id="IPR043502">
    <property type="entry name" value="DNA/RNA_pol_sf"/>
</dbReference>